<evidence type="ECO:0000256" key="1">
    <source>
        <dbReference type="SAM" id="MobiDB-lite"/>
    </source>
</evidence>
<evidence type="ECO:0000313" key="2">
    <source>
        <dbReference type="EMBL" id="CBA34721.1"/>
    </source>
</evidence>
<keyword evidence="3" id="KW-1185">Reference proteome</keyword>
<dbReference type="KEGG" id="ctu:Ctu_3p00160"/>
<proteinExistence type="predicted"/>
<keyword evidence="2" id="KW-0614">Plasmid</keyword>
<protein>
    <submittedName>
        <fullName evidence="2">Uncharacterized protein</fullName>
    </submittedName>
</protein>
<sequence length="42" mass="4484">MGKTRSSSLRCAPGTGPVHSSRFSYNTQKIEVVYAPAAPSPF</sequence>
<geneLocation type="plasmid" evidence="2 3">
    <name>pCTU3</name>
</geneLocation>
<dbReference type="HOGENOM" id="CLU_3257848_0_0_6"/>
<reference evidence="3" key="2">
    <citation type="journal article" date="2011" name="J. Bacteriol.">
        <title>Complete genome sequence of Cronobacter turicensis LMG 23827, a food-borne pathogen causing deaths in neonates.</title>
        <authorList>
            <person name="Stephan R."/>
            <person name="Lehner A."/>
            <person name="Tischler P."/>
            <person name="Rattei T."/>
        </authorList>
    </citation>
    <scope>NUCLEOTIDE SEQUENCE [LARGE SCALE GENOMIC DNA]</scope>
    <source>
        <strain evidence="3">DSM 18703 / CCUG 55852 / LMG 23827 / z3032</strain>
    </source>
</reference>
<gene>
    <name evidence="2" type="ordered locus">Ctu_3p00160</name>
</gene>
<organism evidence="2 3">
    <name type="scientific">Cronobacter turicensis (strain DSM 18703 / CCUG 55852 / LMG 23827 / z3032)</name>
    <dbReference type="NCBI Taxonomy" id="693216"/>
    <lineage>
        <taxon>Bacteria</taxon>
        <taxon>Pseudomonadati</taxon>
        <taxon>Pseudomonadota</taxon>
        <taxon>Gammaproteobacteria</taxon>
        <taxon>Enterobacterales</taxon>
        <taxon>Enterobacteriaceae</taxon>
        <taxon>Cronobacter</taxon>
    </lineage>
</organism>
<dbReference type="Proteomes" id="UP000002069">
    <property type="component" value="Plasmid pCTU3"/>
</dbReference>
<dbReference type="EMBL" id="FN543096">
    <property type="protein sequence ID" value="CBA34721.1"/>
    <property type="molecule type" value="Genomic_DNA"/>
</dbReference>
<dbReference type="AlphaFoldDB" id="C9Y5S6"/>
<accession>C9Y5S6</accession>
<reference evidence="2 3" key="1">
    <citation type="journal article" date="2010" name="J. Bacteriol.">
        <title>Complete Genome Sequence of Cronobacter turicensis LMG 23827, a foodborne pathogen causing deaths in neonates.</title>
        <authorList>
            <person name="Stephan R."/>
            <person name="Lehner A."/>
            <person name="Tischler P."/>
            <person name="Rattei T."/>
        </authorList>
    </citation>
    <scope>NUCLEOTIDE SEQUENCE [LARGE SCALE GENOMIC DNA]</scope>
    <source>
        <strain evidence="3">DSM 18703 / CCUG 55852 / LMG 23827 / z3032</strain>
        <plasmid evidence="2 3">pCTU3</plasmid>
    </source>
</reference>
<evidence type="ECO:0000313" key="3">
    <source>
        <dbReference type="Proteomes" id="UP000002069"/>
    </source>
</evidence>
<name>C9Y5S6_CROTZ</name>
<feature type="region of interest" description="Disordered" evidence="1">
    <location>
        <begin position="1"/>
        <end position="20"/>
    </location>
</feature>